<dbReference type="InterPro" id="IPR011050">
    <property type="entry name" value="Pectin_lyase_fold/virulence"/>
</dbReference>
<dbReference type="Gene3D" id="3.40.50.880">
    <property type="match status" value="1"/>
</dbReference>
<reference evidence="1" key="1">
    <citation type="journal article" date="2015" name="Nature">
        <title>Complex archaea that bridge the gap between prokaryotes and eukaryotes.</title>
        <authorList>
            <person name="Spang A."/>
            <person name="Saw J.H."/>
            <person name="Jorgensen S.L."/>
            <person name="Zaremba-Niedzwiedzka K."/>
            <person name="Martijn J."/>
            <person name="Lind A.E."/>
            <person name="van Eijk R."/>
            <person name="Schleper C."/>
            <person name="Guy L."/>
            <person name="Ettema T.J."/>
        </authorList>
    </citation>
    <scope>NUCLEOTIDE SEQUENCE</scope>
</reference>
<feature type="non-terminal residue" evidence="1">
    <location>
        <position position="616"/>
    </location>
</feature>
<gene>
    <name evidence="1" type="ORF">LCGC14_1595060</name>
</gene>
<accession>A0A0F9ID72</accession>
<evidence type="ECO:0000313" key="1">
    <source>
        <dbReference type="EMBL" id="KKM25427.1"/>
    </source>
</evidence>
<proteinExistence type="predicted"/>
<organism evidence="1">
    <name type="scientific">marine sediment metagenome</name>
    <dbReference type="NCBI Taxonomy" id="412755"/>
    <lineage>
        <taxon>unclassified sequences</taxon>
        <taxon>metagenomes</taxon>
        <taxon>ecological metagenomes</taxon>
    </lineage>
</organism>
<name>A0A0F9ID72_9ZZZZ</name>
<protein>
    <submittedName>
        <fullName evidence="1">Uncharacterized protein</fullName>
    </submittedName>
</protein>
<sequence>MPSIWIDVDAAVTVPVNIAALIDSTDFVTREESVTFDQAGLDLLWNFVTTAGVQTQTAVTPTDTAGVYDWVNVGNGMYNIEIPASAGGSINNDTEGFGWFTGFATGILPWTGPVIGFRAAGINDKLCNWLYSPFRGLAGTALPNANADAAFGLPTSDAGGLDIDTLLARLDAAISSRSTHNAAAVKTAIEADGSKIDHIWETTEDNAGTRRFSAAGLAQAPDVALTTAGQQDIAQLVKGTAGVVYHVKASGGSDGNGLSWDDAYLHTTTSVKTVIEAASANDVVILGPGTFDISTNGITIPDGVQVICSAVDVTIITGSGAVVTTVTLGSNSLLQDVTVKATGASGFAVGGVAAFTNAVCVNVKGVGTADGFRASNASQMSATLWDCIWESDQDGFAIPAAGAGSVFELINNQIRCSSSTIGVSGFFVSAGTVRGWNTSIRVTTTNGSALGVNTGSSATVELFGGGIHTVGTTTVRDLNQASSASLVVVGVDYDRSKTAGTITEVSALGSAMAASPTADSLMERIQAIDVLTEASGGGDLAANLTNTARLTAVRAAVLTDWIDAGRLDDYDVLYVTDPCIKQTAAAKIEHWVRAGGHLFGCCAAGSRNEFNEAVPG</sequence>
<dbReference type="SUPFAM" id="SSF51126">
    <property type="entry name" value="Pectin lyase-like"/>
    <property type="match status" value="1"/>
</dbReference>
<dbReference type="EMBL" id="LAZR01012721">
    <property type="protein sequence ID" value="KKM25427.1"/>
    <property type="molecule type" value="Genomic_DNA"/>
</dbReference>
<dbReference type="AlphaFoldDB" id="A0A0F9ID72"/>
<dbReference type="InterPro" id="IPR029062">
    <property type="entry name" value="Class_I_gatase-like"/>
</dbReference>
<comment type="caution">
    <text evidence="1">The sequence shown here is derived from an EMBL/GenBank/DDBJ whole genome shotgun (WGS) entry which is preliminary data.</text>
</comment>
<dbReference type="CDD" id="cd03143">
    <property type="entry name" value="A4_beta-galactosidase_middle_domain"/>
    <property type="match status" value="1"/>
</dbReference>